<dbReference type="AlphaFoldDB" id="A0AAV4ITC4"/>
<evidence type="ECO:0000313" key="3">
    <source>
        <dbReference type="Proteomes" id="UP000762676"/>
    </source>
</evidence>
<evidence type="ECO:0008006" key="4">
    <source>
        <dbReference type="Google" id="ProtNLM"/>
    </source>
</evidence>
<name>A0AAV4ITC4_9GAST</name>
<evidence type="ECO:0000313" key="2">
    <source>
        <dbReference type="EMBL" id="GFS13788.1"/>
    </source>
</evidence>
<feature type="compositionally biased region" description="Polar residues" evidence="1">
    <location>
        <begin position="155"/>
        <end position="177"/>
    </location>
</feature>
<comment type="caution">
    <text evidence="2">The sequence shown here is derived from an EMBL/GenBank/DDBJ whole genome shotgun (WGS) entry which is preliminary data.</text>
</comment>
<feature type="region of interest" description="Disordered" evidence="1">
    <location>
        <begin position="310"/>
        <end position="350"/>
    </location>
</feature>
<feature type="compositionally biased region" description="Low complexity" evidence="1">
    <location>
        <begin position="269"/>
        <end position="285"/>
    </location>
</feature>
<protein>
    <recommendedName>
        <fullName evidence="4">Coiled-coil domain-containing protein 52</fullName>
    </recommendedName>
</protein>
<organism evidence="2 3">
    <name type="scientific">Elysia marginata</name>
    <dbReference type="NCBI Taxonomy" id="1093978"/>
    <lineage>
        <taxon>Eukaryota</taxon>
        <taxon>Metazoa</taxon>
        <taxon>Spiralia</taxon>
        <taxon>Lophotrochozoa</taxon>
        <taxon>Mollusca</taxon>
        <taxon>Gastropoda</taxon>
        <taxon>Heterobranchia</taxon>
        <taxon>Euthyneura</taxon>
        <taxon>Panpulmonata</taxon>
        <taxon>Sacoglossa</taxon>
        <taxon>Placobranchoidea</taxon>
        <taxon>Plakobranchidae</taxon>
        <taxon>Elysia</taxon>
    </lineage>
</organism>
<feature type="compositionally biased region" description="Basic and acidic residues" evidence="1">
    <location>
        <begin position="181"/>
        <end position="190"/>
    </location>
</feature>
<proteinExistence type="predicted"/>
<sequence>MPEPLVIRAMDHPVIGNFASLAVHSDLPQVDSATVADSLVDTEEKEALVQHKVLNLENVEEKESSAPQVLRTESAPSAALVNLLTQQMNDVIFKLQTLTSRITLVENRVTMVEAQLKDEKSHRMTLFASQSYTQAKKAIEDRPVGLNVENRTDSMRQSGPAQYYKSNSENRSKSQGRMTPRQKDKLHETGENYSLPPNKHSGPDESHRGHSKSSKEKVADSKDHCGNGEINADYLEMPVKSSNLAFMKSLVHPADCSSLLTTSGAEPPESLTATETQNTTQQNESTLVEHTGGLAEETNEGVCDQLSVAHHSERKDTHTSSPPVQQQPQPKSSKPGQTKTHLPFSQDFSPIRPFSDLSSLCLNQDESASLVFPSTGHMCDELSAVGRRSSTPTGLSEELDTSTLDRIGRINQMMEATKQLLH</sequence>
<feature type="compositionally biased region" description="Basic and acidic residues" evidence="1">
    <location>
        <begin position="201"/>
        <end position="225"/>
    </location>
</feature>
<gene>
    <name evidence="2" type="ORF">ElyMa_004892500</name>
</gene>
<feature type="region of interest" description="Disordered" evidence="1">
    <location>
        <begin position="259"/>
        <end position="285"/>
    </location>
</feature>
<keyword evidence="3" id="KW-1185">Reference proteome</keyword>
<dbReference type="EMBL" id="BMAT01009788">
    <property type="protein sequence ID" value="GFS13788.1"/>
    <property type="molecule type" value="Genomic_DNA"/>
</dbReference>
<reference evidence="2 3" key="1">
    <citation type="journal article" date="2021" name="Elife">
        <title>Chloroplast acquisition without the gene transfer in kleptoplastic sea slugs, Plakobranchus ocellatus.</title>
        <authorList>
            <person name="Maeda T."/>
            <person name="Takahashi S."/>
            <person name="Yoshida T."/>
            <person name="Shimamura S."/>
            <person name="Takaki Y."/>
            <person name="Nagai Y."/>
            <person name="Toyoda A."/>
            <person name="Suzuki Y."/>
            <person name="Arimoto A."/>
            <person name="Ishii H."/>
            <person name="Satoh N."/>
            <person name="Nishiyama T."/>
            <person name="Hasebe M."/>
            <person name="Maruyama T."/>
            <person name="Minagawa J."/>
            <person name="Obokata J."/>
            <person name="Shigenobu S."/>
        </authorList>
    </citation>
    <scope>NUCLEOTIDE SEQUENCE [LARGE SCALE GENOMIC DNA]</scope>
</reference>
<accession>A0AAV4ITC4</accession>
<feature type="compositionally biased region" description="Low complexity" evidence="1">
    <location>
        <begin position="320"/>
        <end position="335"/>
    </location>
</feature>
<feature type="region of interest" description="Disordered" evidence="1">
    <location>
        <begin position="143"/>
        <end position="225"/>
    </location>
</feature>
<evidence type="ECO:0000256" key="1">
    <source>
        <dbReference type="SAM" id="MobiDB-lite"/>
    </source>
</evidence>
<dbReference type="Proteomes" id="UP000762676">
    <property type="component" value="Unassembled WGS sequence"/>
</dbReference>